<name>A0ACC0LA47_RHOML</name>
<sequence>MQASRLPLGPSLRLLVPHPIPRRHHHLDRRAGVDMCVPVLLVRDGNSGASLGIDQGSDSRHQVVYGADSLLDPIFNSHVPSYQILASVVEILRLWLNTVRLEHKDPESREREKKEFSC</sequence>
<protein>
    <submittedName>
        <fullName evidence="1">Uncharacterized protein</fullName>
    </submittedName>
</protein>
<gene>
    <name evidence="1" type="ORF">RHMOL_Rhmol13G0246700</name>
</gene>
<dbReference type="EMBL" id="CM046400">
    <property type="protein sequence ID" value="KAI8525648.1"/>
    <property type="molecule type" value="Genomic_DNA"/>
</dbReference>
<comment type="caution">
    <text evidence="1">The sequence shown here is derived from an EMBL/GenBank/DDBJ whole genome shotgun (WGS) entry which is preliminary data.</text>
</comment>
<accession>A0ACC0LA47</accession>
<organism evidence="1 2">
    <name type="scientific">Rhododendron molle</name>
    <name type="common">Chinese azalea</name>
    <name type="synonym">Azalea mollis</name>
    <dbReference type="NCBI Taxonomy" id="49168"/>
    <lineage>
        <taxon>Eukaryota</taxon>
        <taxon>Viridiplantae</taxon>
        <taxon>Streptophyta</taxon>
        <taxon>Embryophyta</taxon>
        <taxon>Tracheophyta</taxon>
        <taxon>Spermatophyta</taxon>
        <taxon>Magnoliopsida</taxon>
        <taxon>eudicotyledons</taxon>
        <taxon>Gunneridae</taxon>
        <taxon>Pentapetalae</taxon>
        <taxon>asterids</taxon>
        <taxon>Ericales</taxon>
        <taxon>Ericaceae</taxon>
        <taxon>Ericoideae</taxon>
        <taxon>Rhodoreae</taxon>
        <taxon>Rhododendron</taxon>
    </lineage>
</organism>
<dbReference type="Proteomes" id="UP001062846">
    <property type="component" value="Chromosome 13"/>
</dbReference>
<proteinExistence type="predicted"/>
<keyword evidence="2" id="KW-1185">Reference proteome</keyword>
<reference evidence="1" key="1">
    <citation type="submission" date="2022-02" db="EMBL/GenBank/DDBJ databases">
        <title>Plant Genome Project.</title>
        <authorList>
            <person name="Zhang R.-G."/>
        </authorList>
    </citation>
    <scope>NUCLEOTIDE SEQUENCE</scope>
    <source>
        <strain evidence="1">AT1</strain>
    </source>
</reference>
<evidence type="ECO:0000313" key="1">
    <source>
        <dbReference type="EMBL" id="KAI8525648.1"/>
    </source>
</evidence>
<evidence type="ECO:0000313" key="2">
    <source>
        <dbReference type="Proteomes" id="UP001062846"/>
    </source>
</evidence>